<proteinExistence type="predicted"/>
<organism evidence="2">
    <name type="scientific">Arundo donax</name>
    <name type="common">Giant reed</name>
    <name type="synonym">Donax arundinaceus</name>
    <dbReference type="NCBI Taxonomy" id="35708"/>
    <lineage>
        <taxon>Eukaryota</taxon>
        <taxon>Viridiplantae</taxon>
        <taxon>Streptophyta</taxon>
        <taxon>Embryophyta</taxon>
        <taxon>Tracheophyta</taxon>
        <taxon>Spermatophyta</taxon>
        <taxon>Magnoliopsida</taxon>
        <taxon>Liliopsida</taxon>
        <taxon>Poales</taxon>
        <taxon>Poaceae</taxon>
        <taxon>PACMAD clade</taxon>
        <taxon>Arundinoideae</taxon>
        <taxon>Arundineae</taxon>
        <taxon>Arundo</taxon>
    </lineage>
</organism>
<keyword evidence="1" id="KW-1133">Transmembrane helix</keyword>
<evidence type="ECO:0000256" key="1">
    <source>
        <dbReference type="SAM" id="Phobius"/>
    </source>
</evidence>
<accession>A0A0A9H1F0</accession>
<keyword evidence="1" id="KW-0472">Membrane</keyword>
<reference evidence="2" key="1">
    <citation type="submission" date="2014-09" db="EMBL/GenBank/DDBJ databases">
        <authorList>
            <person name="Magalhaes I.L.F."/>
            <person name="Oliveira U."/>
            <person name="Santos F.R."/>
            <person name="Vidigal T.H.D.A."/>
            <person name="Brescovit A.D."/>
            <person name="Santos A.J."/>
        </authorList>
    </citation>
    <scope>NUCLEOTIDE SEQUENCE</scope>
    <source>
        <tissue evidence="2">Shoot tissue taken approximately 20 cm above the soil surface</tissue>
    </source>
</reference>
<keyword evidence="1" id="KW-0812">Transmembrane</keyword>
<feature type="transmembrane region" description="Helical" evidence="1">
    <location>
        <begin position="6"/>
        <end position="39"/>
    </location>
</feature>
<name>A0A0A9H1F0_ARUDO</name>
<evidence type="ECO:0000313" key="2">
    <source>
        <dbReference type="EMBL" id="JAE28651.1"/>
    </source>
</evidence>
<sequence length="43" mass="4878">MVWHLYSVVLYCLLSCMVIKCYVPLSGISVANLLLFYLVALLI</sequence>
<dbReference type="AlphaFoldDB" id="A0A0A9H1F0"/>
<protein>
    <submittedName>
        <fullName evidence="2">Uncharacterized protein</fullName>
    </submittedName>
</protein>
<reference evidence="2" key="2">
    <citation type="journal article" date="2015" name="Data Brief">
        <title>Shoot transcriptome of the giant reed, Arundo donax.</title>
        <authorList>
            <person name="Barrero R.A."/>
            <person name="Guerrero F.D."/>
            <person name="Moolhuijzen P."/>
            <person name="Goolsby J.A."/>
            <person name="Tidwell J."/>
            <person name="Bellgard S.E."/>
            <person name="Bellgard M.I."/>
        </authorList>
    </citation>
    <scope>NUCLEOTIDE SEQUENCE</scope>
    <source>
        <tissue evidence="2">Shoot tissue taken approximately 20 cm above the soil surface</tissue>
    </source>
</reference>
<dbReference type="EMBL" id="GBRH01169245">
    <property type="protein sequence ID" value="JAE28651.1"/>
    <property type="molecule type" value="Transcribed_RNA"/>
</dbReference>